<evidence type="ECO:0000313" key="1">
    <source>
        <dbReference type="EMBL" id="SEF87170.1"/>
    </source>
</evidence>
<name>A0A1H5VIX3_9ACTN</name>
<proteinExistence type="predicted"/>
<dbReference type="Proteomes" id="UP000236723">
    <property type="component" value="Unassembled WGS sequence"/>
</dbReference>
<sequence>MQRRTARAQMAAKQHRGKISLLIIAVMAVVAGVSTAMATGAAAAPSADGPPSLTLVAPGAGQAQKASEPCFSGGTVCHSTNPDVTLRLHSNGDTSGCTFHGTFNWGDGTSTNYNVSGGPNGKVLISRTHHYRVPGVYHGTWNAVVDSGAGCYSSSGTFQFTLDCGPTQQSGPAWTSRFPTSRAVADLGNAFESDATAFIRAMRQAGIKVTVHATYRPPQRAYLMHYSWLIAKRRINPENVPAFKPTGRQQSVDICWVRVKDGKTDLAASVAAAQSMVNAFGIDPELTVAPALTSRHTTRQAIDMSTTWSARSITIRNAAGRAVTINTTPHTALNARLIAVGATYDVIHFRPPVRDKNHWSTDGR</sequence>
<accession>A0A1H5VIX3</accession>
<dbReference type="AlphaFoldDB" id="A0A1H5VIX3"/>
<organism evidence="1 2">
    <name type="scientific">Thermomonospora echinospora</name>
    <dbReference type="NCBI Taxonomy" id="1992"/>
    <lineage>
        <taxon>Bacteria</taxon>
        <taxon>Bacillati</taxon>
        <taxon>Actinomycetota</taxon>
        <taxon>Actinomycetes</taxon>
        <taxon>Streptosporangiales</taxon>
        <taxon>Thermomonosporaceae</taxon>
        <taxon>Thermomonospora</taxon>
    </lineage>
</organism>
<gene>
    <name evidence="1" type="ORF">SAMN04489712_102339</name>
</gene>
<evidence type="ECO:0000313" key="2">
    <source>
        <dbReference type="Proteomes" id="UP000236723"/>
    </source>
</evidence>
<dbReference type="EMBL" id="FNVO01000002">
    <property type="protein sequence ID" value="SEF87170.1"/>
    <property type="molecule type" value="Genomic_DNA"/>
</dbReference>
<reference evidence="2" key="1">
    <citation type="submission" date="2016-10" db="EMBL/GenBank/DDBJ databases">
        <authorList>
            <person name="Varghese N."/>
            <person name="Submissions S."/>
        </authorList>
    </citation>
    <scope>NUCLEOTIDE SEQUENCE [LARGE SCALE GENOMIC DNA]</scope>
    <source>
        <strain evidence="2">DSM 43163</strain>
    </source>
</reference>
<protein>
    <submittedName>
        <fullName evidence="1">Uncharacterized protein</fullName>
    </submittedName>
</protein>
<keyword evidence="2" id="KW-1185">Reference proteome</keyword>